<name>G4RDR7_PELHB</name>
<keyword evidence="2" id="KW-1185">Reference proteome</keyword>
<protein>
    <submittedName>
        <fullName evidence="1">Uncharacterized protein</fullName>
    </submittedName>
</protein>
<dbReference type="AlphaFoldDB" id="G4RDR7"/>
<evidence type="ECO:0000313" key="2">
    <source>
        <dbReference type="Proteomes" id="UP000008850"/>
    </source>
</evidence>
<organism evidence="1 2">
    <name type="scientific">Pelagibacterium halotolerans (strain DSM 22347 / JCM 15775 / CGMCC 1.7692 / B2)</name>
    <dbReference type="NCBI Taxonomy" id="1082931"/>
    <lineage>
        <taxon>Bacteria</taxon>
        <taxon>Pseudomonadati</taxon>
        <taxon>Pseudomonadota</taxon>
        <taxon>Alphaproteobacteria</taxon>
        <taxon>Hyphomicrobiales</taxon>
        <taxon>Devosiaceae</taxon>
        <taxon>Pelagibacterium</taxon>
    </lineage>
</organism>
<proteinExistence type="predicted"/>
<dbReference type="PATRIC" id="fig|1082931.4.peg.2814"/>
<sequence length="55" mass="6284">MRNETHEQFEAIAARAGWDSFTLLVLIARWAEDNGQFQPLIDYLDGLADEEEDDG</sequence>
<dbReference type="EMBL" id="CP003075">
    <property type="protein sequence ID" value="AEQ52853.1"/>
    <property type="molecule type" value="Genomic_DNA"/>
</dbReference>
<accession>G4RDR7</accession>
<reference evidence="1 2" key="1">
    <citation type="journal article" date="2012" name="J. Bacteriol.">
        <title>Complete genome sequence of Pelagibacterium halotolerans B2T.</title>
        <authorList>
            <person name="Huo Y.Y."/>
            <person name="Cheng H."/>
            <person name="Han X.F."/>
            <person name="Jiang X.W."/>
            <person name="Sun C."/>
            <person name="Zhang X.Q."/>
            <person name="Zhu X.F."/>
            <person name="Liu Y.F."/>
            <person name="Li P.F."/>
            <person name="Ni P.X."/>
            <person name="Wu M."/>
        </authorList>
    </citation>
    <scope>NUCLEOTIDE SEQUENCE [LARGE SCALE GENOMIC DNA]</scope>
    <source>
        <strain evidence="2">DSM 22347 / JCM 15775 / CGMCC 1.7692 / B2</strain>
    </source>
</reference>
<evidence type="ECO:0000313" key="1">
    <source>
        <dbReference type="EMBL" id="AEQ52853.1"/>
    </source>
</evidence>
<gene>
    <name evidence="1" type="ordered locus">KKY_2847</name>
</gene>
<dbReference type="RefSeq" id="WP_014132000.1">
    <property type="nucleotide sequence ID" value="NC_016078.1"/>
</dbReference>
<dbReference type="KEGG" id="phl:KKY_2847"/>
<dbReference type="HOGENOM" id="CLU_3028213_0_0_5"/>
<dbReference type="STRING" id="1082931.KKY_2847"/>
<dbReference type="Proteomes" id="UP000008850">
    <property type="component" value="Chromosome"/>
</dbReference>